<accession>A0A822XNY5</accession>
<reference evidence="1 2" key="1">
    <citation type="journal article" date="2020" name="Mol. Biol. Evol.">
        <title>Distinct Expression and Methylation Patterns for Genes with Different Fates following a Single Whole-Genome Duplication in Flowering Plants.</title>
        <authorList>
            <person name="Shi T."/>
            <person name="Rahmani R.S."/>
            <person name="Gugger P.F."/>
            <person name="Wang M."/>
            <person name="Li H."/>
            <person name="Zhang Y."/>
            <person name="Li Z."/>
            <person name="Wang Q."/>
            <person name="Van de Peer Y."/>
            <person name="Marchal K."/>
            <person name="Chen J."/>
        </authorList>
    </citation>
    <scope>NUCLEOTIDE SEQUENCE [LARGE SCALE GENOMIC DNA]</scope>
    <source>
        <tissue evidence="1">Leaf</tissue>
    </source>
</reference>
<protein>
    <submittedName>
        <fullName evidence="1">Uncharacterized protein</fullName>
    </submittedName>
</protein>
<dbReference type="AlphaFoldDB" id="A0A822XNY5"/>
<proteinExistence type="predicted"/>
<dbReference type="Proteomes" id="UP000607653">
    <property type="component" value="Unassembled WGS sequence"/>
</dbReference>
<keyword evidence="2" id="KW-1185">Reference proteome</keyword>
<gene>
    <name evidence="1" type="ORF">HUJ06_023583</name>
</gene>
<comment type="caution">
    <text evidence="1">The sequence shown here is derived from an EMBL/GenBank/DDBJ whole genome shotgun (WGS) entry which is preliminary data.</text>
</comment>
<sequence>MYNMAIYIKEFACIYRKKEKENILSPFMSPLLKREQGRMQEQKTSNEEIGA</sequence>
<evidence type="ECO:0000313" key="1">
    <source>
        <dbReference type="EMBL" id="DAD22120.1"/>
    </source>
</evidence>
<organism evidence="1 2">
    <name type="scientific">Nelumbo nucifera</name>
    <name type="common">Sacred lotus</name>
    <dbReference type="NCBI Taxonomy" id="4432"/>
    <lineage>
        <taxon>Eukaryota</taxon>
        <taxon>Viridiplantae</taxon>
        <taxon>Streptophyta</taxon>
        <taxon>Embryophyta</taxon>
        <taxon>Tracheophyta</taxon>
        <taxon>Spermatophyta</taxon>
        <taxon>Magnoliopsida</taxon>
        <taxon>Proteales</taxon>
        <taxon>Nelumbonaceae</taxon>
        <taxon>Nelumbo</taxon>
    </lineage>
</organism>
<name>A0A822XNY5_NELNU</name>
<evidence type="ECO:0000313" key="2">
    <source>
        <dbReference type="Proteomes" id="UP000607653"/>
    </source>
</evidence>
<dbReference type="EMBL" id="DUZY01000001">
    <property type="protein sequence ID" value="DAD22120.1"/>
    <property type="molecule type" value="Genomic_DNA"/>
</dbReference>